<comment type="caution">
    <text evidence="2">The sequence shown here is derived from an EMBL/GenBank/DDBJ whole genome shotgun (WGS) entry which is preliminary data.</text>
</comment>
<dbReference type="Gene3D" id="2.60.120.200">
    <property type="match status" value="1"/>
</dbReference>
<dbReference type="AlphaFoldDB" id="A0A0F9KFP9"/>
<protein>
    <recommendedName>
        <fullName evidence="3">LamG-like jellyroll fold domain-containing protein</fullName>
    </recommendedName>
</protein>
<dbReference type="InterPro" id="IPR013320">
    <property type="entry name" value="ConA-like_dom_sf"/>
</dbReference>
<organism evidence="2">
    <name type="scientific">marine sediment metagenome</name>
    <dbReference type="NCBI Taxonomy" id="412755"/>
    <lineage>
        <taxon>unclassified sequences</taxon>
        <taxon>metagenomes</taxon>
        <taxon>ecological metagenomes</taxon>
    </lineage>
</organism>
<reference evidence="2" key="1">
    <citation type="journal article" date="2015" name="Nature">
        <title>Complex archaea that bridge the gap between prokaryotes and eukaryotes.</title>
        <authorList>
            <person name="Spang A."/>
            <person name="Saw J.H."/>
            <person name="Jorgensen S.L."/>
            <person name="Zaremba-Niedzwiedzka K."/>
            <person name="Martijn J."/>
            <person name="Lind A.E."/>
            <person name="van Eijk R."/>
            <person name="Schleper C."/>
            <person name="Guy L."/>
            <person name="Ettema T.J."/>
        </authorList>
    </citation>
    <scope>NUCLEOTIDE SEQUENCE</scope>
</reference>
<proteinExistence type="predicted"/>
<sequence>MKSAPVHVLVVSAILTAFPTSILQAADPAPFSDAVAVWHMGDLKDSAGKNSRLSSNSDVRIGVPLHGDDREASLARGGDGHVAEIGDGYLSAGQGADGELNLTGEAMTILLRLRNPTGRWGCPLFAKYGGHEKLVYNIFSANLGGRMVLGCEIGTERVAGMIQVTARLDHIGETGWHDAIARYDGKSVQWFVDGILQNEVPAAGSLREDNLEPCLIGAQSHGGRATTGFRGLIDHAALWNRALSDAEIATLSGGPVAIQQRRRAQAAAREQIQQQARAKLEAARRRAAEDPYYPRFHVAAPVEQGRVIPHHVHPELRQLAGEVVHRRAVLGGIAGRAVHRPEADLLAAAQDEFLALAPHEAVLPGDLLVQAAQVQQGLWAEVVHRRLVGERAFLCPGGPRARPGLSPGHERPRRQQEAVEARRGVLALFGQQPQLEIVRSLGQLDLAQRDPVDAQGDVARADPPRALVEPPSEGAVLPELPRPEVVRPVRRHLHAVHGERLVLAAPAGVGQPRPAAEHVPLGLERRRREPRPLRKVRPRRALALPPDVVRAILLGGGDARSDERHAPDKAPECPWRCHMSSLHGSPAPPPEGSVDCMPCGIPEGGIREFIP</sequence>
<gene>
    <name evidence="2" type="ORF">LCGC14_1640210</name>
</gene>
<dbReference type="Pfam" id="PF13385">
    <property type="entry name" value="Laminin_G_3"/>
    <property type="match status" value="1"/>
</dbReference>
<dbReference type="EMBL" id="LAZR01013660">
    <property type="protein sequence ID" value="KKM20963.1"/>
    <property type="molecule type" value="Genomic_DNA"/>
</dbReference>
<evidence type="ECO:0000313" key="2">
    <source>
        <dbReference type="EMBL" id="KKM20963.1"/>
    </source>
</evidence>
<feature type="region of interest" description="Disordered" evidence="1">
    <location>
        <begin position="509"/>
        <end position="539"/>
    </location>
</feature>
<accession>A0A0F9KFP9</accession>
<feature type="region of interest" description="Disordered" evidence="1">
    <location>
        <begin position="558"/>
        <end position="593"/>
    </location>
</feature>
<feature type="compositionally biased region" description="Basic and acidic residues" evidence="1">
    <location>
        <begin position="559"/>
        <end position="571"/>
    </location>
</feature>
<evidence type="ECO:0008006" key="3">
    <source>
        <dbReference type="Google" id="ProtNLM"/>
    </source>
</evidence>
<dbReference type="SUPFAM" id="SSF49899">
    <property type="entry name" value="Concanavalin A-like lectins/glucanases"/>
    <property type="match status" value="1"/>
</dbReference>
<feature type="compositionally biased region" description="Basic and acidic residues" evidence="1">
    <location>
        <begin position="523"/>
        <end position="532"/>
    </location>
</feature>
<name>A0A0F9KFP9_9ZZZZ</name>
<evidence type="ECO:0000256" key="1">
    <source>
        <dbReference type="SAM" id="MobiDB-lite"/>
    </source>
</evidence>